<reference evidence="1 2" key="1">
    <citation type="submission" date="2016-12" db="EMBL/GenBank/DDBJ databases">
        <authorList>
            <person name="Song W.-J."/>
            <person name="Kurnit D.M."/>
        </authorList>
    </citation>
    <scope>NUCLEOTIDE SEQUENCE [LARGE SCALE GENOMIC DNA]</scope>
    <source>
        <strain evidence="1 2">STM7296</strain>
    </source>
</reference>
<dbReference type="AlphaFoldDB" id="A0A1N7SNX1"/>
<name>A0A1N7SNX1_9BURK</name>
<proteinExistence type="predicted"/>
<dbReference type="RefSeq" id="WP_094783296.1">
    <property type="nucleotide sequence ID" value="NZ_CYGX02000124.1"/>
</dbReference>
<evidence type="ECO:0000313" key="1">
    <source>
        <dbReference type="EMBL" id="SIT49041.1"/>
    </source>
</evidence>
<dbReference type="EMBL" id="CYGX02000124">
    <property type="protein sequence ID" value="SIT49041.1"/>
    <property type="molecule type" value="Genomic_DNA"/>
</dbReference>
<accession>A0A1N7SNX1</accession>
<evidence type="ECO:0000313" key="2">
    <source>
        <dbReference type="Proteomes" id="UP000187012"/>
    </source>
</evidence>
<dbReference type="OrthoDB" id="8942513at2"/>
<dbReference type="STRING" id="1247936.BN2475_1240004"/>
<organism evidence="1 2">
    <name type="scientific">Paraburkholderia ribeironis</name>
    <dbReference type="NCBI Taxonomy" id="1247936"/>
    <lineage>
        <taxon>Bacteria</taxon>
        <taxon>Pseudomonadati</taxon>
        <taxon>Pseudomonadota</taxon>
        <taxon>Betaproteobacteria</taxon>
        <taxon>Burkholderiales</taxon>
        <taxon>Burkholderiaceae</taxon>
        <taxon>Paraburkholderia</taxon>
    </lineage>
</organism>
<keyword evidence="2" id="KW-1185">Reference proteome</keyword>
<dbReference type="Proteomes" id="UP000187012">
    <property type="component" value="Unassembled WGS sequence"/>
</dbReference>
<sequence length="120" mass="12943">MESSELFFQLGRLSLTKEQSSQIESALGKSVESVPLFRVVAVSAEDRYVPLAGIPGVAGVIVHYGQQPEKKEGGQVIASLLDEMAMESDVSPIFAAHTKLMAPHSDAERLESNRAKSKSN</sequence>
<gene>
    <name evidence="1" type="ORF">BN2475_1240004</name>
</gene>
<protein>
    <submittedName>
        <fullName evidence="1">Hypothethical protein</fullName>
    </submittedName>
</protein>